<dbReference type="Proteomes" id="UP000823674">
    <property type="component" value="Chromosome A06"/>
</dbReference>
<keyword evidence="1" id="KW-0812">Transmembrane</keyword>
<evidence type="ECO:0000313" key="3">
    <source>
        <dbReference type="Proteomes" id="UP000823674"/>
    </source>
</evidence>
<accession>A0ABQ7M3A3</accession>
<sequence length="346" mass="38586">MAREHAKGNVYAHVSPHMQPEACGTTHMRLGGESLLAGVFYIYLAPLLFFIHPKSLKDVEFFKGGHSGLSTPLRSVGIRGYLRNSRKGFGRGFGQGPKPQRTKHNESRKLIADLFSCRFSLIGSCIMAGGRYRVVPITCQISNARLVFWVLRGKEDYVSMSLRGLAERLHKACSIVARKVTRVCPYAAGQRGFIKHVVYGEVARKHAPSCDTLLGLHVSSLDVLARVPLWLRRFRTMVLGWTVSHVLVLLLAGRLAFHLQPLVWVVYRSCSCLIVGRWVDLCLERFGSVTNMNPHLSLHVRQFGPTYLSTAARIASLHESSLAATPQRSYGALFNLSQQQKSYGVQ</sequence>
<dbReference type="EMBL" id="JADBGQ010000006">
    <property type="protein sequence ID" value="KAG5393288.1"/>
    <property type="molecule type" value="Genomic_DNA"/>
</dbReference>
<gene>
    <name evidence="2" type="primary">A06g504490.1_BraROA</name>
    <name evidence="2" type="ORF">IGI04_023251</name>
</gene>
<reference evidence="2 3" key="1">
    <citation type="submission" date="2021-03" db="EMBL/GenBank/DDBJ databases">
        <authorList>
            <person name="King G.J."/>
            <person name="Bancroft I."/>
            <person name="Baten A."/>
            <person name="Bloomfield J."/>
            <person name="Borpatragohain P."/>
            <person name="He Z."/>
            <person name="Irish N."/>
            <person name="Irwin J."/>
            <person name="Liu K."/>
            <person name="Mauleon R.P."/>
            <person name="Moore J."/>
            <person name="Morris R."/>
            <person name="Ostergaard L."/>
            <person name="Wang B."/>
            <person name="Wells R."/>
        </authorList>
    </citation>
    <scope>NUCLEOTIDE SEQUENCE [LARGE SCALE GENOMIC DNA]</scope>
    <source>
        <strain evidence="2">R-o-18</strain>
        <tissue evidence="2">Leaf</tissue>
    </source>
</reference>
<protein>
    <submittedName>
        <fullName evidence="2">Uncharacterized protein</fullName>
    </submittedName>
</protein>
<proteinExistence type="predicted"/>
<organism evidence="2 3">
    <name type="scientific">Brassica rapa subsp. trilocularis</name>
    <dbReference type="NCBI Taxonomy" id="1813537"/>
    <lineage>
        <taxon>Eukaryota</taxon>
        <taxon>Viridiplantae</taxon>
        <taxon>Streptophyta</taxon>
        <taxon>Embryophyta</taxon>
        <taxon>Tracheophyta</taxon>
        <taxon>Spermatophyta</taxon>
        <taxon>Magnoliopsida</taxon>
        <taxon>eudicotyledons</taxon>
        <taxon>Gunneridae</taxon>
        <taxon>Pentapetalae</taxon>
        <taxon>rosids</taxon>
        <taxon>malvids</taxon>
        <taxon>Brassicales</taxon>
        <taxon>Brassicaceae</taxon>
        <taxon>Brassiceae</taxon>
        <taxon>Brassica</taxon>
    </lineage>
</organism>
<keyword evidence="1" id="KW-0472">Membrane</keyword>
<keyword evidence="1" id="KW-1133">Transmembrane helix</keyword>
<evidence type="ECO:0000256" key="1">
    <source>
        <dbReference type="SAM" id="Phobius"/>
    </source>
</evidence>
<evidence type="ECO:0000313" key="2">
    <source>
        <dbReference type="EMBL" id="KAG5393288.1"/>
    </source>
</evidence>
<keyword evidence="3" id="KW-1185">Reference proteome</keyword>
<name>A0ABQ7M3A3_BRACM</name>
<comment type="caution">
    <text evidence="2">The sequence shown here is derived from an EMBL/GenBank/DDBJ whole genome shotgun (WGS) entry which is preliminary data.</text>
</comment>
<feature type="transmembrane region" description="Helical" evidence="1">
    <location>
        <begin position="34"/>
        <end position="51"/>
    </location>
</feature>